<dbReference type="Pfam" id="PF08969">
    <property type="entry name" value="USP8_dimer"/>
    <property type="match status" value="1"/>
</dbReference>
<name>A0A9W8YNY9_9PEZI</name>
<dbReference type="InterPro" id="IPR000555">
    <property type="entry name" value="JAMM/MPN+_dom"/>
</dbReference>
<dbReference type="Pfam" id="PF01398">
    <property type="entry name" value="JAB"/>
    <property type="match status" value="1"/>
</dbReference>
<organism evidence="11 12">
    <name type="scientific">Gnomoniopsis smithogilvyi</name>
    <dbReference type="NCBI Taxonomy" id="1191159"/>
    <lineage>
        <taxon>Eukaryota</taxon>
        <taxon>Fungi</taxon>
        <taxon>Dikarya</taxon>
        <taxon>Ascomycota</taxon>
        <taxon>Pezizomycotina</taxon>
        <taxon>Sordariomycetes</taxon>
        <taxon>Sordariomycetidae</taxon>
        <taxon>Diaporthales</taxon>
        <taxon>Gnomoniaceae</taxon>
        <taxon>Gnomoniopsis</taxon>
    </lineage>
</organism>
<dbReference type="GO" id="GO:0005768">
    <property type="term" value="C:endosome"/>
    <property type="evidence" value="ECO:0007669"/>
    <property type="project" value="TreeGrafter"/>
</dbReference>
<dbReference type="Proteomes" id="UP001140453">
    <property type="component" value="Unassembled WGS sequence"/>
</dbReference>
<dbReference type="PROSITE" id="PS50249">
    <property type="entry name" value="MPN"/>
    <property type="match status" value="1"/>
</dbReference>
<sequence length="511" mass="58038">MDTAWSLPDRPMSVKEISDEANKFIYNVNIPLKHWLRAADSLLKQGNNYVRDGNLSQAYLILLRYSTLVLEHLPRHPDAKKVEGKRALKPLNHQLEPVLETLQVLRPQLNAAHEEWLKIAASQRDLAPGVEGERSPYEKLAARDAALSWNPKARAKLLDAEDNQDLAVDLAKQEIRRRDADRKATRQAGISAEEEQVRRGAGVWENWDVPAPRRRRDDADDLRRNMDAARRRLDQSERAKRPPIGWATHTTGALFNHQPARPNRQTTSPHPPYRSDSAPPRPDKEPAYAPYQTPSSTDAVSGPDRPPKRVSKERYTFRPAAYLENGTPIRPIFLPAGLREEFLKYAAPNTRQGLEMCGILCGTSVNNALFISHLVIPKQTCTSDTCETDNEEEVMEFCEREDVMVFGWIHTHPTQTCFMSSRDLHTQSGYQIMMPESIAIVCAPRSEPAYGIFRLTNGPGLDYILNCTQASTFHQHAIDNLYTDARHPPGHVYHSNQLDFRTEDLRSSRLK</sequence>
<dbReference type="GO" id="GO:0016020">
    <property type="term" value="C:membrane"/>
    <property type="evidence" value="ECO:0007669"/>
    <property type="project" value="TreeGrafter"/>
</dbReference>
<dbReference type="InterPro" id="IPR044098">
    <property type="entry name" value="STAMBP/STALP-like_MPN"/>
</dbReference>
<dbReference type="GO" id="GO:0140492">
    <property type="term" value="F:metal-dependent deubiquitinase activity"/>
    <property type="evidence" value="ECO:0007669"/>
    <property type="project" value="InterPro"/>
</dbReference>
<dbReference type="FunFam" id="3.40.140.10:FF:000033">
    <property type="entry name" value="AMSH-like protease sst2"/>
    <property type="match status" value="1"/>
</dbReference>
<feature type="compositionally biased region" description="Basic and acidic residues" evidence="9">
    <location>
        <begin position="229"/>
        <end position="240"/>
    </location>
</feature>
<keyword evidence="12" id="KW-1185">Reference proteome</keyword>
<dbReference type="GO" id="GO:0046872">
    <property type="term" value="F:metal ion binding"/>
    <property type="evidence" value="ECO:0007669"/>
    <property type="project" value="UniProtKB-KW"/>
</dbReference>
<dbReference type="SUPFAM" id="SSF102712">
    <property type="entry name" value="JAB1/MPN domain"/>
    <property type="match status" value="1"/>
</dbReference>
<dbReference type="Gene3D" id="3.40.140.10">
    <property type="entry name" value="Cytidine Deaminase, domain 2"/>
    <property type="match status" value="1"/>
</dbReference>
<evidence type="ECO:0000256" key="3">
    <source>
        <dbReference type="ARBA" id="ARBA00022670"/>
    </source>
</evidence>
<dbReference type="GO" id="GO:0061578">
    <property type="term" value="F:K63-linked deubiquitinase activity"/>
    <property type="evidence" value="ECO:0007669"/>
    <property type="project" value="InterPro"/>
</dbReference>
<dbReference type="CDD" id="cd08066">
    <property type="entry name" value="MPN_AMSH_like"/>
    <property type="match status" value="1"/>
</dbReference>
<keyword evidence="5" id="KW-0833">Ubl conjugation pathway</keyword>
<feature type="region of interest" description="Disordered" evidence="9">
    <location>
        <begin position="177"/>
        <end position="198"/>
    </location>
</feature>
<evidence type="ECO:0000256" key="5">
    <source>
        <dbReference type="ARBA" id="ARBA00022786"/>
    </source>
</evidence>
<dbReference type="AlphaFoldDB" id="A0A9W8YNY9"/>
<evidence type="ECO:0000256" key="8">
    <source>
        <dbReference type="ARBA" id="ARBA00023049"/>
    </source>
</evidence>
<keyword evidence="8" id="KW-0482">Metalloprotease</keyword>
<evidence type="ECO:0000256" key="6">
    <source>
        <dbReference type="ARBA" id="ARBA00022801"/>
    </source>
</evidence>
<dbReference type="PANTHER" id="PTHR12947">
    <property type="entry name" value="AMSH-LIKE PROTEASE"/>
    <property type="match status" value="1"/>
</dbReference>
<evidence type="ECO:0000256" key="7">
    <source>
        <dbReference type="ARBA" id="ARBA00022833"/>
    </source>
</evidence>
<evidence type="ECO:0000256" key="9">
    <source>
        <dbReference type="SAM" id="MobiDB-lite"/>
    </source>
</evidence>
<feature type="region of interest" description="Disordered" evidence="9">
    <location>
        <begin position="229"/>
        <end position="313"/>
    </location>
</feature>
<gene>
    <name evidence="11" type="ORF">N0V93_007869</name>
</gene>
<feature type="domain" description="MPN" evidence="10">
    <location>
        <begin position="332"/>
        <end position="459"/>
    </location>
</feature>
<evidence type="ECO:0000256" key="4">
    <source>
        <dbReference type="ARBA" id="ARBA00022723"/>
    </source>
</evidence>
<keyword evidence="7" id="KW-0862">Zinc</keyword>
<dbReference type="Gene3D" id="1.20.58.80">
    <property type="entry name" value="Phosphotransferase system, lactose/cellobiose-type IIA subunit"/>
    <property type="match status" value="1"/>
</dbReference>
<accession>A0A9W8YNY9</accession>
<evidence type="ECO:0000256" key="2">
    <source>
        <dbReference type="ARBA" id="ARBA00010981"/>
    </source>
</evidence>
<reference evidence="11" key="1">
    <citation type="submission" date="2022-10" db="EMBL/GenBank/DDBJ databases">
        <title>Tapping the CABI collections for fungal endophytes: first genome assemblies for Collariella, Neodidymelliopsis, Ascochyta clinopodiicola, Didymella pomorum, Didymosphaeria variabile, Neocosmospora piperis and Neocucurbitaria cava.</title>
        <authorList>
            <person name="Hill R."/>
        </authorList>
    </citation>
    <scope>NUCLEOTIDE SEQUENCE</scope>
    <source>
        <strain evidence="11">IMI 355082</strain>
    </source>
</reference>
<dbReference type="PANTHER" id="PTHR12947:SF13">
    <property type="entry name" value="FI19924P1"/>
    <property type="match status" value="1"/>
</dbReference>
<dbReference type="GO" id="GO:0070536">
    <property type="term" value="P:protein K63-linked deubiquitination"/>
    <property type="evidence" value="ECO:0007669"/>
    <property type="project" value="InterPro"/>
</dbReference>
<dbReference type="InterPro" id="IPR015063">
    <property type="entry name" value="USP8_dimer"/>
</dbReference>
<comment type="cofactor">
    <cofactor evidence="1">
        <name>Zn(2+)</name>
        <dbReference type="ChEBI" id="CHEBI:29105"/>
    </cofactor>
</comment>
<comment type="similarity">
    <text evidence="2">Belongs to the peptidase M67C family.</text>
</comment>
<proteinExistence type="inferred from homology"/>
<keyword evidence="6" id="KW-0378">Hydrolase</keyword>
<dbReference type="InterPro" id="IPR037518">
    <property type="entry name" value="MPN"/>
</dbReference>
<evidence type="ECO:0000259" key="10">
    <source>
        <dbReference type="PROSITE" id="PS50249"/>
    </source>
</evidence>
<dbReference type="EMBL" id="JAPEVB010000005">
    <property type="protein sequence ID" value="KAJ4387280.1"/>
    <property type="molecule type" value="Genomic_DNA"/>
</dbReference>
<evidence type="ECO:0000256" key="1">
    <source>
        <dbReference type="ARBA" id="ARBA00001947"/>
    </source>
</evidence>
<dbReference type="SMART" id="SM00232">
    <property type="entry name" value="JAB_MPN"/>
    <property type="match status" value="1"/>
</dbReference>
<evidence type="ECO:0000313" key="11">
    <source>
        <dbReference type="EMBL" id="KAJ4387280.1"/>
    </source>
</evidence>
<dbReference type="GO" id="GO:0006508">
    <property type="term" value="P:proteolysis"/>
    <property type="evidence" value="ECO:0007669"/>
    <property type="project" value="UniProtKB-KW"/>
</dbReference>
<keyword evidence="4" id="KW-0479">Metal-binding</keyword>
<dbReference type="OrthoDB" id="3640at2759"/>
<protein>
    <recommendedName>
        <fullName evidence="10">MPN domain-containing protein</fullName>
    </recommendedName>
</protein>
<evidence type="ECO:0000313" key="12">
    <source>
        <dbReference type="Proteomes" id="UP001140453"/>
    </source>
</evidence>
<comment type="caution">
    <text evidence="11">The sequence shown here is derived from an EMBL/GenBank/DDBJ whole genome shotgun (WGS) entry which is preliminary data.</text>
</comment>
<keyword evidence="3" id="KW-0645">Protease</keyword>